<proteinExistence type="predicted"/>
<name>A0A3P6FCL4_BRAOL</name>
<dbReference type="EMBL" id="LR031877">
    <property type="protein sequence ID" value="VDD43205.1"/>
    <property type="molecule type" value="Genomic_DNA"/>
</dbReference>
<dbReference type="AlphaFoldDB" id="A0A3P6FCL4"/>
<protein>
    <recommendedName>
        <fullName evidence="2">starch synthase</fullName>
        <ecNumber evidence="2">2.4.1.21</ecNumber>
    </recommendedName>
</protein>
<evidence type="ECO:0000256" key="1">
    <source>
        <dbReference type="ARBA" id="ARBA00001478"/>
    </source>
</evidence>
<dbReference type="Gene3D" id="3.40.50.2000">
    <property type="entry name" value="Glycogen Phosphorylase B"/>
    <property type="match status" value="1"/>
</dbReference>
<organism evidence="3">
    <name type="scientific">Brassica oleracea</name>
    <name type="common">Wild cabbage</name>
    <dbReference type="NCBI Taxonomy" id="3712"/>
    <lineage>
        <taxon>Eukaryota</taxon>
        <taxon>Viridiplantae</taxon>
        <taxon>Streptophyta</taxon>
        <taxon>Embryophyta</taxon>
        <taxon>Tracheophyta</taxon>
        <taxon>Spermatophyta</taxon>
        <taxon>Magnoliopsida</taxon>
        <taxon>eudicotyledons</taxon>
        <taxon>Gunneridae</taxon>
        <taxon>Pentapetalae</taxon>
        <taxon>rosids</taxon>
        <taxon>malvids</taxon>
        <taxon>Brassicales</taxon>
        <taxon>Brassicaceae</taxon>
        <taxon>Brassiceae</taxon>
        <taxon>Brassica</taxon>
    </lineage>
</organism>
<dbReference type="EC" id="2.4.1.21" evidence="2"/>
<evidence type="ECO:0000256" key="2">
    <source>
        <dbReference type="ARBA" id="ARBA00012588"/>
    </source>
</evidence>
<dbReference type="PANTHER" id="PTHR46083">
    <property type="match status" value="1"/>
</dbReference>
<reference evidence="3" key="1">
    <citation type="submission" date="2018-11" db="EMBL/GenBank/DDBJ databases">
        <authorList>
            <consortium name="Genoscope - CEA"/>
            <person name="William W."/>
        </authorList>
    </citation>
    <scope>NUCLEOTIDE SEQUENCE</scope>
</reference>
<evidence type="ECO:0000313" key="3">
    <source>
        <dbReference type="EMBL" id="VDD43205.1"/>
    </source>
</evidence>
<comment type="catalytic activity">
    <reaction evidence="1">
        <text>[(1-&gt;4)-alpha-D-glucosyl](n) + ADP-alpha-D-glucose = [(1-&gt;4)-alpha-D-glucosyl](n+1) + ADP + H(+)</text>
        <dbReference type="Rhea" id="RHEA:18189"/>
        <dbReference type="Rhea" id="RHEA-COMP:9584"/>
        <dbReference type="Rhea" id="RHEA-COMP:9587"/>
        <dbReference type="ChEBI" id="CHEBI:15378"/>
        <dbReference type="ChEBI" id="CHEBI:15444"/>
        <dbReference type="ChEBI" id="CHEBI:57498"/>
        <dbReference type="ChEBI" id="CHEBI:456216"/>
        <dbReference type="EC" id="2.4.1.21"/>
    </reaction>
</comment>
<gene>
    <name evidence="3" type="ORF">BOLC5T30752H</name>
</gene>
<dbReference type="SUPFAM" id="SSF53756">
    <property type="entry name" value="UDP-Glycosyltransferase/glycogen phosphorylase"/>
    <property type="match status" value="1"/>
</dbReference>
<sequence length="90" mass="10272">MINKTQSYNYMVSGIRSLSRTKPLVGCITRLVPQKGVHLIRHAIYITLELGGQFVLLGSSLVPHIQFVLLLFSWSCSYRLQVIYFLISFP</sequence>
<dbReference type="GO" id="GO:0009011">
    <property type="term" value="F:alpha-1,4-glucan glucosyltransferase (ADP-glucose donor) activity"/>
    <property type="evidence" value="ECO:0007669"/>
    <property type="project" value="UniProtKB-EC"/>
</dbReference>
<dbReference type="PANTHER" id="PTHR46083:SF2">
    <property type="entry name" value="STARCH SYNTHASE 4, CHLOROPLASTIC_AMYLOPLASTIC-RELATED"/>
    <property type="match status" value="1"/>
</dbReference>
<accession>A0A3P6FCL4</accession>